<sequence length="163" mass="18388">MNNDESFTDLQNVNLQHHVHDYTEINIVTPIPFPIYSGEQHIAAEDDSSVSGEQNLGGQDDNANNVELALHVQMQVLSYRTAIQMLVLSRRSQIIGLSFSVVSYQILIFGIDSDVEVKHLDVRIYELTGQVFQLLQHSTVGIFQLLQHSAFDIFSCDSYSTMK</sequence>
<dbReference type="EMBL" id="KQ995722">
    <property type="protein sequence ID" value="KZV46061.1"/>
    <property type="molecule type" value="Genomic_DNA"/>
</dbReference>
<keyword evidence="2" id="KW-1185">Reference proteome</keyword>
<dbReference type="AlphaFoldDB" id="A0A2Z7CG63"/>
<name>A0A2Z7CG63_9LAMI</name>
<evidence type="ECO:0000313" key="1">
    <source>
        <dbReference type="EMBL" id="KZV46061.1"/>
    </source>
</evidence>
<evidence type="ECO:0000313" key="2">
    <source>
        <dbReference type="Proteomes" id="UP000250235"/>
    </source>
</evidence>
<gene>
    <name evidence="1" type="ORF">F511_29745</name>
</gene>
<protein>
    <submittedName>
        <fullName evidence="1">Splicing factor u2af large subunit</fullName>
    </submittedName>
</protein>
<proteinExistence type="predicted"/>
<dbReference type="Proteomes" id="UP000250235">
    <property type="component" value="Unassembled WGS sequence"/>
</dbReference>
<reference evidence="1 2" key="1">
    <citation type="journal article" date="2015" name="Proc. Natl. Acad. Sci. U.S.A.">
        <title>The resurrection genome of Boea hygrometrica: A blueprint for survival of dehydration.</title>
        <authorList>
            <person name="Xiao L."/>
            <person name="Yang G."/>
            <person name="Zhang L."/>
            <person name="Yang X."/>
            <person name="Zhao S."/>
            <person name="Ji Z."/>
            <person name="Zhou Q."/>
            <person name="Hu M."/>
            <person name="Wang Y."/>
            <person name="Chen M."/>
            <person name="Xu Y."/>
            <person name="Jin H."/>
            <person name="Xiao X."/>
            <person name="Hu G."/>
            <person name="Bao F."/>
            <person name="Hu Y."/>
            <person name="Wan P."/>
            <person name="Li L."/>
            <person name="Deng X."/>
            <person name="Kuang T."/>
            <person name="Xiang C."/>
            <person name="Zhu J.K."/>
            <person name="Oliver M.J."/>
            <person name="He Y."/>
        </authorList>
    </citation>
    <scope>NUCLEOTIDE SEQUENCE [LARGE SCALE GENOMIC DNA]</scope>
    <source>
        <strain evidence="2">cv. XS01</strain>
    </source>
</reference>
<accession>A0A2Z7CG63</accession>
<organism evidence="1 2">
    <name type="scientific">Dorcoceras hygrometricum</name>
    <dbReference type="NCBI Taxonomy" id="472368"/>
    <lineage>
        <taxon>Eukaryota</taxon>
        <taxon>Viridiplantae</taxon>
        <taxon>Streptophyta</taxon>
        <taxon>Embryophyta</taxon>
        <taxon>Tracheophyta</taxon>
        <taxon>Spermatophyta</taxon>
        <taxon>Magnoliopsida</taxon>
        <taxon>eudicotyledons</taxon>
        <taxon>Gunneridae</taxon>
        <taxon>Pentapetalae</taxon>
        <taxon>asterids</taxon>
        <taxon>lamiids</taxon>
        <taxon>Lamiales</taxon>
        <taxon>Gesneriaceae</taxon>
        <taxon>Didymocarpoideae</taxon>
        <taxon>Trichosporeae</taxon>
        <taxon>Loxocarpinae</taxon>
        <taxon>Dorcoceras</taxon>
    </lineage>
</organism>